<reference evidence="3 4" key="1">
    <citation type="submission" date="2018-11" db="EMBL/GenBank/DDBJ databases">
        <title>Sequencing the genomes of 1000 actinobacteria strains.</title>
        <authorList>
            <person name="Klenk H.-P."/>
        </authorList>
    </citation>
    <scope>NUCLEOTIDE SEQUENCE [LARGE SCALE GENOMIC DNA]</scope>
    <source>
        <strain evidence="3 4">DSM 44254</strain>
    </source>
</reference>
<organism evidence="3 4">
    <name type="scientific">Actinocorallia herbida</name>
    <dbReference type="NCBI Taxonomy" id="58109"/>
    <lineage>
        <taxon>Bacteria</taxon>
        <taxon>Bacillati</taxon>
        <taxon>Actinomycetota</taxon>
        <taxon>Actinomycetes</taxon>
        <taxon>Streptosporangiales</taxon>
        <taxon>Thermomonosporaceae</taxon>
        <taxon>Actinocorallia</taxon>
    </lineage>
</organism>
<evidence type="ECO:0000259" key="2">
    <source>
        <dbReference type="Pfam" id="PF01471"/>
    </source>
</evidence>
<sequence>MFSFVSARPLRRAALVAGAASCAAVVLSAPASAAPSQLQLGDTGASVVCLQKGLNLEYSDWTSNSSPLATDGIFGTATRNAVNDHKSWFGLTTDGIFGKGAGDAMISLSYTATANGRTAATTWRNGCASQIPHN</sequence>
<dbReference type="EMBL" id="RJKE01000001">
    <property type="protein sequence ID" value="ROO86976.1"/>
    <property type="molecule type" value="Genomic_DNA"/>
</dbReference>
<dbReference type="Proteomes" id="UP000272400">
    <property type="component" value="Unassembled WGS sequence"/>
</dbReference>
<dbReference type="Pfam" id="PF01471">
    <property type="entry name" value="PG_binding_1"/>
    <property type="match status" value="1"/>
</dbReference>
<evidence type="ECO:0000313" key="3">
    <source>
        <dbReference type="EMBL" id="ROO86976.1"/>
    </source>
</evidence>
<keyword evidence="4" id="KW-1185">Reference proteome</keyword>
<proteinExistence type="predicted"/>
<feature type="chain" id="PRO_5018072026" evidence="1">
    <location>
        <begin position="34"/>
        <end position="134"/>
    </location>
</feature>
<comment type="caution">
    <text evidence="3">The sequence shown here is derived from an EMBL/GenBank/DDBJ whole genome shotgun (WGS) entry which is preliminary data.</text>
</comment>
<dbReference type="Gene3D" id="1.10.101.10">
    <property type="entry name" value="PGBD-like superfamily/PGBD"/>
    <property type="match status" value="1"/>
</dbReference>
<accession>A0A3N1D0E3</accession>
<feature type="domain" description="Peptidoglycan binding-like" evidence="2">
    <location>
        <begin position="44"/>
        <end position="99"/>
    </location>
</feature>
<evidence type="ECO:0000256" key="1">
    <source>
        <dbReference type="SAM" id="SignalP"/>
    </source>
</evidence>
<evidence type="ECO:0000313" key="4">
    <source>
        <dbReference type="Proteomes" id="UP000272400"/>
    </source>
</evidence>
<dbReference type="RefSeq" id="WP_170201513.1">
    <property type="nucleotide sequence ID" value="NZ_RJKE01000001.1"/>
</dbReference>
<name>A0A3N1D0E3_9ACTN</name>
<dbReference type="InterPro" id="IPR002477">
    <property type="entry name" value="Peptidoglycan-bd-like"/>
</dbReference>
<dbReference type="SUPFAM" id="SSF47090">
    <property type="entry name" value="PGBD-like"/>
    <property type="match status" value="1"/>
</dbReference>
<protein>
    <submittedName>
        <fullName evidence="3">Putative peptidoglycan binding protein</fullName>
    </submittedName>
</protein>
<gene>
    <name evidence="3" type="ORF">EDD29_4563</name>
</gene>
<dbReference type="AlphaFoldDB" id="A0A3N1D0E3"/>
<keyword evidence="1" id="KW-0732">Signal</keyword>
<dbReference type="InterPro" id="IPR036366">
    <property type="entry name" value="PGBDSf"/>
</dbReference>
<dbReference type="InterPro" id="IPR036365">
    <property type="entry name" value="PGBD-like_sf"/>
</dbReference>
<feature type="signal peptide" evidence="1">
    <location>
        <begin position="1"/>
        <end position="33"/>
    </location>
</feature>